<evidence type="ECO:0000313" key="1">
    <source>
        <dbReference type="EMBL" id="UJF35833.1"/>
    </source>
</evidence>
<organism evidence="1 2">
    <name type="scientific">Paenibacillus hexagrammi</name>
    <dbReference type="NCBI Taxonomy" id="2908839"/>
    <lineage>
        <taxon>Bacteria</taxon>
        <taxon>Bacillati</taxon>
        <taxon>Bacillota</taxon>
        <taxon>Bacilli</taxon>
        <taxon>Bacillales</taxon>
        <taxon>Paenibacillaceae</taxon>
        <taxon>Paenibacillus</taxon>
    </lineage>
</organism>
<reference evidence="1 2" key="1">
    <citation type="journal article" date="2024" name="Int. J. Syst. Evol. Microbiol.">
        <title>Paenibacillus hexagrammi sp. nov., a novel bacterium isolated from the gut content of Hexagrammos agrammus.</title>
        <authorList>
            <person name="Jung H.K."/>
            <person name="Kim D.G."/>
            <person name="Zin H."/>
            <person name="Park J."/>
            <person name="Jung H."/>
            <person name="Kim Y.O."/>
            <person name="Kong H.J."/>
            <person name="Kim J.W."/>
            <person name="Kim Y.S."/>
        </authorList>
    </citation>
    <scope>NUCLEOTIDE SEQUENCE [LARGE SCALE GENOMIC DNA]</scope>
    <source>
        <strain evidence="1 2">YPD9-1</strain>
    </source>
</reference>
<accession>A0ABY3SQT8</accession>
<name>A0ABY3SQT8_9BACL</name>
<evidence type="ECO:0000313" key="2">
    <source>
        <dbReference type="Proteomes" id="UP001649230"/>
    </source>
</evidence>
<dbReference type="Proteomes" id="UP001649230">
    <property type="component" value="Chromosome"/>
</dbReference>
<dbReference type="EMBL" id="CP090978">
    <property type="protein sequence ID" value="UJF35833.1"/>
    <property type="molecule type" value="Genomic_DNA"/>
</dbReference>
<keyword evidence="2" id="KW-1185">Reference proteome</keyword>
<protein>
    <submittedName>
        <fullName evidence="1">DUF6157 family protein</fullName>
    </submittedName>
</protein>
<sequence>MGSYTNTFILIAPDCPAEYGQVPVAKKDAKPIHVIQYELLSQHPYEFTQDELIFQTHIRHKLIPEAEIDSRKEEIWSELFSKPHPCLRASTLAKRYGWGFHYNQEGKIAVYPMESEPYINYAGNTDGTTSVIHAMRNAKAK</sequence>
<gene>
    <name evidence="1" type="ORF">L0M14_12580</name>
</gene>
<proteinExistence type="predicted"/>
<dbReference type="RefSeq" id="WP_235122390.1">
    <property type="nucleotide sequence ID" value="NZ_CP090978.1"/>
</dbReference>
<dbReference type="InterPro" id="IPR046155">
    <property type="entry name" value="DUF6157"/>
</dbReference>
<dbReference type="Pfam" id="PF19654">
    <property type="entry name" value="DUF6157"/>
    <property type="match status" value="1"/>
</dbReference>